<accession>A0ABV7RZT4</accession>
<dbReference type="InterPro" id="IPR036514">
    <property type="entry name" value="SGNH_hydro_sf"/>
</dbReference>
<dbReference type="Pfam" id="PF13472">
    <property type="entry name" value="Lipase_GDSL_2"/>
    <property type="match status" value="1"/>
</dbReference>
<protein>
    <submittedName>
        <fullName evidence="3">Arylesterase</fullName>
    </submittedName>
</protein>
<reference evidence="4" key="1">
    <citation type="journal article" date="2019" name="Int. J. Syst. Evol. Microbiol.">
        <title>The Global Catalogue of Microorganisms (GCM) 10K type strain sequencing project: providing services to taxonomists for standard genome sequencing and annotation.</title>
        <authorList>
            <consortium name="The Broad Institute Genomics Platform"/>
            <consortium name="The Broad Institute Genome Sequencing Center for Infectious Disease"/>
            <person name="Wu L."/>
            <person name="Ma J."/>
        </authorList>
    </citation>
    <scope>NUCLEOTIDE SEQUENCE [LARGE SCALE GENOMIC DNA]</scope>
    <source>
        <strain evidence="4">VKM B-3226</strain>
    </source>
</reference>
<dbReference type="PANTHER" id="PTHR30383:SF5">
    <property type="entry name" value="SGNH HYDROLASE-TYPE ESTERASE DOMAIN-CONTAINING PROTEIN"/>
    <property type="match status" value="1"/>
</dbReference>
<dbReference type="RefSeq" id="WP_379031199.1">
    <property type="nucleotide sequence ID" value="NZ_JBHRXE010000037.1"/>
</dbReference>
<comment type="caution">
    <text evidence="3">The sequence shown here is derived from an EMBL/GenBank/DDBJ whole genome shotgun (WGS) entry which is preliminary data.</text>
</comment>
<keyword evidence="1" id="KW-0732">Signal</keyword>
<name>A0ABV7RZT4_9RHOB</name>
<organism evidence="3 4">
    <name type="scientific">Paracoccus simplex</name>
    <dbReference type="NCBI Taxonomy" id="2086346"/>
    <lineage>
        <taxon>Bacteria</taxon>
        <taxon>Pseudomonadati</taxon>
        <taxon>Pseudomonadota</taxon>
        <taxon>Alphaproteobacteria</taxon>
        <taxon>Rhodobacterales</taxon>
        <taxon>Paracoccaceae</taxon>
        <taxon>Paracoccus</taxon>
    </lineage>
</organism>
<feature type="signal peptide" evidence="1">
    <location>
        <begin position="1"/>
        <end position="20"/>
    </location>
</feature>
<feature type="domain" description="SGNH hydrolase-type esterase" evidence="2">
    <location>
        <begin position="27"/>
        <end position="192"/>
    </location>
</feature>
<evidence type="ECO:0000256" key="1">
    <source>
        <dbReference type="SAM" id="SignalP"/>
    </source>
</evidence>
<dbReference type="SUPFAM" id="SSF52266">
    <property type="entry name" value="SGNH hydrolase"/>
    <property type="match status" value="1"/>
</dbReference>
<proteinExistence type="predicted"/>
<dbReference type="PANTHER" id="PTHR30383">
    <property type="entry name" value="THIOESTERASE 1/PROTEASE 1/LYSOPHOSPHOLIPASE L1"/>
    <property type="match status" value="1"/>
</dbReference>
<dbReference type="EMBL" id="JBHRXE010000037">
    <property type="protein sequence ID" value="MFC3570363.1"/>
    <property type="molecule type" value="Genomic_DNA"/>
</dbReference>
<gene>
    <name evidence="3" type="ORF">ACFOMP_12945</name>
</gene>
<dbReference type="CDD" id="cd01822">
    <property type="entry name" value="Lysophospholipase_L1_like"/>
    <property type="match status" value="1"/>
</dbReference>
<dbReference type="InterPro" id="IPR051532">
    <property type="entry name" value="Ester_Hydrolysis_Enzymes"/>
</dbReference>
<keyword evidence="4" id="KW-1185">Reference proteome</keyword>
<sequence length="213" mass="22551">MILRALVLFLALAVAPVAAAAPLRILAFGDSLTEGYGLPARDGLVPQLQAWLKARGHDAVVLNGGLSGDTTAGGRVRIGYSLVRHKPDAVIVELGGNDLLLGFTPDMAEDNLDSILEQAGKGGRPLLLVGIALPDADAPQREEWAGIWPRLGTRHGALVLDNLYQPLYDGPGEAYMSLLQSDGLHASAQGVRLIVETLGPKVEELIAETEARR</sequence>
<dbReference type="Gene3D" id="3.40.50.1110">
    <property type="entry name" value="SGNH hydrolase"/>
    <property type="match status" value="1"/>
</dbReference>
<feature type="chain" id="PRO_5047184855" evidence="1">
    <location>
        <begin position="21"/>
        <end position="213"/>
    </location>
</feature>
<dbReference type="InterPro" id="IPR013830">
    <property type="entry name" value="SGNH_hydro"/>
</dbReference>
<evidence type="ECO:0000313" key="3">
    <source>
        <dbReference type="EMBL" id="MFC3570363.1"/>
    </source>
</evidence>
<evidence type="ECO:0000313" key="4">
    <source>
        <dbReference type="Proteomes" id="UP001595596"/>
    </source>
</evidence>
<evidence type="ECO:0000259" key="2">
    <source>
        <dbReference type="Pfam" id="PF13472"/>
    </source>
</evidence>
<dbReference type="Proteomes" id="UP001595596">
    <property type="component" value="Unassembled WGS sequence"/>
</dbReference>